<dbReference type="GO" id="GO:0009733">
    <property type="term" value="P:response to auxin"/>
    <property type="evidence" value="ECO:0007669"/>
    <property type="project" value="InterPro"/>
</dbReference>
<protein>
    <recommendedName>
        <fullName evidence="4">Small auxin up regulated protein</fullName>
    </recommendedName>
</protein>
<accession>A0AAV9C5G6</accession>
<gene>
    <name evidence="2" type="ORF">QJS10_CPB21g01101</name>
</gene>
<dbReference type="Pfam" id="PF02519">
    <property type="entry name" value="Auxin_inducible"/>
    <property type="match status" value="1"/>
</dbReference>
<dbReference type="Proteomes" id="UP001180020">
    <property type="component" value="Unassembled WGS sequence"/>
</dbReference>
<keyword evidence="3" id="KW-1185">Reference proteome</keyword>
<dbReference type="AlphaFoldDB" id="A0AAV9C5G6"/>
<dbReference type="EMBL" id="JAUJYO010000021">
    <property type="protein sequence ID" value="KAK1284353.1"/>
    <property type="molecule type" value="Genomic_DNA"/>
</dbReference>
<evidence type="ECO:0008006" key="4">
    <source>
        <dbReference type="Google" id="ProtNLM"/>
    </source>
</evidence>
<comment type="caution">
    <text evidence="2">The sequence shown here is derived from an EMBL/GenBank/DDBJ whole genome shotgun (WGS) entry which is preliminary data.</text>
</comment>
<evidence type="ECO:0000313" key="3">
    <source>
        <dbReference type="Proteomes" id="UP001180020"/>
    </source>
</evidence>
<proteinExistence type="inferred from homology"/>
<name>A0AAV9C5G6_ACOCL</name>
<evidence type="ECO:0000313" key="2">
    <source>
        <dbReference type="EMBL" id="KAK1284353.1"/>
    </source>
</evidence>
<dbReference type="InterPro" id="IPR003676">
    <property type="entry name" value="SAUR_fam"/>
</dbReference>
<dbReference type="PANTHER" id="PTHR31374:SF198">
    <property type="entry name" value="AUXIN-RESPONSIVE PROTEIN SAUR72"/>
    <property type="match status" value="1"/>
</dbReference>
<sequence>MEACMGMRSRPKPAIYEPLVSPRVRTPKGYVPLIVGRWGDDEGGTVFMVRTRLINHPLVVGLLEMAAGKIGYEHEGMIRVPCDVEQFRRAVDLVVED</sequence>
<reference evidence="2" key="1">
    <citation type="journal article" date="2023" name="Nat. Commun.">
        <title>Diploid and tetraploid genomes of Acorus and the evolution of monocots.</title>
        <authorList>
            <person name="Ma L."/>
            <person name="Liu K.W."/>
            <person name="Li Z."/>
            <person name="Hsiao Y.Y."/>
            <person name="Qi Y."/>
            <person name="Fu T."/>
            <person name="Tang G.D."/>
            <person name="Zhang D."/>
            <person name="Sun W.H."/>
            <person name="Liu D.K."/>
            <person name="Li Y."/>
            <person name="Chen G.Z."/>
            <person name="Liu X.D."/>
            <person name="Liao X.Y."/>
            <person name="Jiang Y.T."/>
            <person name="Yu X."/>
            <person name="Hao Y."/>
            <person name="Huang J."/>
            <person name="Zhao X.W."/>
            <person name="Ke S."/>
            <person name="Chen Y.Y."/>
            <person name="Wu W.L."/>
            <person name="Hsu J.L."/>
            <person name="Lin Y.F."/>
            <person name="Huang M.D."/>
            <person name="Li C.Y."/>
            <person name="Huang L."/>
            <person name="Wang Z.W."/>
            <person name="Zhao X."/>
            <person name="Zhong W.Y."/>
            <person name="Peng D.H."/>
            <person name="Ahmad S."/>
            <person name="Lan S."/>
            <person name="Zhang J.S."/>
            <person name="Tsai W.C."/>
            <person name="Van de Peer Y."/>
            <person name="Liu Z.J."/>
        </authorList>
    </citation>
    <scope>NUCLEOTIDE SEQUENCE</scope>
    <source>
        <strain evidence="2">CP</strain>
    </source>
</reference>
<organism evidence="2 3">
    <name type="scientific">Acorus calamus</name>
    <name type="common">Sweet flag</name>
    <dbReference type="NCBI Taxonomy" id="4465"/>
    <lineage>
        <taxon>Eukaryota</taxon>
        <taxon>Viridiplantae</taxon>
        <taxon>Streptophyta</taxon>
        <taxon>Embryophyta</taxon>
        <taxon>Tracheophyta</taxon>
        <taxon>Spermatophyta</taxon>
        <taxon>Magnoliopsida</taxon>
        <taxon>Liliopsida</taxon>
        <taxon>Acoraceae</taxon>
        <taxon>Acorus</taxon>
    </lineage>
</organism>
<comment type="similarity">
    <text evidence="1">Belongs to the ARG7 family.</text>
</comment>
<reference evidence="2" key="2">
    <citation type="submission" date="2023-06" db="EMBL/GenBank/DDBJ databases">
        <authorList>
            <person name="Ma L."/>
            <person name="Liu K.-W."/>
            <person name="Li Z."/>
            <person name="Hsiao Y.-Y."/>
            <person name="Qi Y."/>
            <person name="Fu T."/>
            <person name="Tang G."/>
            <person name="Zhang D."/>
            <person name="Sun W.-H."/>
            <person name="Liu D.-K."/>
            <person name="Li Y."/>
            <person name="Chen G.-Z."/>
            <person name="Liu X.-D."/>
            <person name="Liao X.-Y."/>
            <person name="Jiang Y.-T."/>
            <person name="Yu X."/>
            <person name="Hao Y."/>
            <person name="Huang J."/>
            <person name="Zhao X.-W."/>
            <person name="Ke S."/>
            <person name="Chen Y.-Y."/>
            <person name="Wu W.-L."/>
            <person name="Hsu J.-L."/>
            <person name="Lin Y.-F."/>
            <person name="Huang M.-D."/>
            <person name="Li C.-Y."/>
            <person name="Huang L."/>
            <person name="Wang Z.-W."/>
            <person name="Zhao X."/>
            <person name="Zhong W.-Y."/>
            <person name="Peng D.-H."/>
            <person name="Ahmad S."/>
            <person name="Lan S."/>
            <person name="Zhang J.-S."/>
            <person name="Tsai W.-C."/>
            <person name="Van De Peer Y."/>
            <person name="Liu Z.-J."/>
        </authorList>
    </citation>
    <scope>NUCLEOTIDE SEQUENCE</scope>
    <source>
        <strain evidence="2">CP</strain>
        <tissue evidence="2">Leaves</tissue>
    </source>
</reference>
<evidence type="ECO:0000256" key="1">
    <source>
        <dbReference type="ARBA" id="ARBA00006974"/>
    </source>
</evidence>
<dbReference type="PANTHER" id="PTHR31374">
    <property type="entry name" value="AUXIN-INDUCED PROTEIN-LIKE-RELATED"/>
    <property type="match status" value="1"/>
</dbReference>